<comment type="caution">
    <text evidence="1">The sequence shown here is derived from an EMBL/GenBank/DDBJ whole genome shotgun (WGS) entry which is preliminary data.</text>
</comment>
<dbReference type="Proteomes" id="UP000324800">
    <property type="component" value="Unassembled WGS sequence"/>
</dbReference>
<sequence length="106" mass="11853">MHDLLGDMSKLQCCRLVKDKRGLCPRVRLKSNQFQCSSERFQSLSLSISAERYFLGEQKNGGHPAYCCSFSYFRCGSLSLRAHGSPGEIILRIDNVSSNEGDGEQC</sequence>
<accession>A0A5J4VZN1</accession>
<evidence type="ECO:0000313" key="1">
    <source>
        <dbReference type="EMBL" id="KAA6388117.1"/>
    </source>
</evidence>
<dbReference type="AlphaFoldDB" id="A0A5J4VZN1"/>
<reference evidence="1 2" key="1">
    <citation type="submission" date="2019-03" db="EMBL/GenBank/DDBJ databases">
        <title>Single cell metagenomics reveals metabolic interactions within the superorganism composed of flagellate Streblomastix strix and complex community of Bacteroidetes bacteria on its surface.</title>
        <authorList>
            <person name="Treitli S.C."/>
            <person name="Kolisko M."/>
            <person name="Husnik F."/>
            <person name="Keeling P."/>
            <person name="Hampl V."/>
        </authorList>
    </citation>
    <scope>NUCLEOTIDE SEQUENCE [LARGE SCALE GENOMIC DNA]</scope>
    <source>
        <strain evidence="1">ST1C</strain>
    </source>
</reference>
<gene>
    <name evidence="1" type="ORF">EZS28_016354</name>
</gene>
<organism evidence="1 2">
    <name type="scientific">Streblomastix strix</name>
    <dbReference type="NCBI Taxonomy" id="222440"/>
    <lineage>
        <taxon>Eukaryota</taxon>
        <taxon>Metamonada</taxon>
        <taxon>Preaxostyla</taxon>
        <taxon>Oxymonadida</taxon>
        <taxon>Streblomastigidae</taxon>
        <taxon>Streblomastix</taxon>
    </lineage>
</organism>
<proteinExistence type="predicted"/>
<protein>
    <submittedName>
        <fullName evidence="1">Uncharacterized protein</fullName>
    </submittedName>
</protein>
<dbReference type="EMBL" id="SNRW01004112">
    <property type="protein sequence ID" value="KAA6388117.1"/>
    <property type="molecule type" value="Genomic_DNA"/>
</dbReference>
<evidence type="ECO:0000313" key="2">
    <source>
        <dbReference type="Proteomes" id="UP000324800"/>
    </source>
</evidence>
<name>A0A5J4VZN1_9EUKA</name>